<dbReference type="InterPro" id="IPR011701">
    <property type="entry name" value="MFS"/>
</dbReference>
<feature type="domain" description="Major facilitator superfamily (MFS) profile" evidence="9">
    <location>
        <begin position="42"/>
        <end position="533"/>
    </location>
</feature>
<dbReference type="Gene3D" id="1.20.1720.10">
    <property type="entry name" value="Multidrug resistance protein D"/>
    <property type="match status" value="1"/>
</dbReference>
<keyword evidence="2" id="KW-0813">Transport</keyword>
<evidence type="ECO:0000256" key="1">
    <source>
        <dbReference type="ARBA" id="ARBA00004141"/>
    </source>
</evidence>
<dbReference type="PANTHER" id="PTHR23501:SF187">
    <property type="entry name" value="MAJOR FACILITATOR SUPERFAMILY (MFS) PROFILE DOMAIN-CONTAINING PROTEIN"/>
    <property type="match status" value="1"/>
</dbReference>
<feature type="transmembrane region" description="Helical" evidence="8">
    <location>
        <begin position="340"/>
        <end position="362"/>
    </location>
</feature>
<keyword evidence="3 8" id="KW-0812">Transmembrane</keyword>
<feature type="transmembrane region" description="Helical" evidence="8">
    <location>
        <begin position="37"/>
        <end position="56"/>
    </location>
</feature>
<accession>A0A6A6E2Q4</accession>
<evidence type="ECO:0000256" key="5">
    <source>
        <dbReference type="ARBA" id="ARBA00023136"/>
    </source>
</evidence>
<feature type="transmembrane region" description="Helical" evidence="8">
    <location>
        <begin position="107"/>
        <end position="125"/>
    </location>
</feature>
<dbReference type="InterPro" id="IPR020846">
    <property type="entry name" value="MFS_dom"/>
</dbReference>
<protein>
    <submittedName>
        <fullName evidence="10">MFS general substrate transporter</fullName>
    </submittedName>
</protein>
<keyword evidence="11" id="KW-1185">Reference proteome</keyword>
<keyword evidence="6" id="KW-0325">Glycoprotein</keyword>
<dbReference type="InterPro" id="IPR005829">
    <property type="entry name" value="Sugar_transporter_CS"/>
</dbReference>
<evidence type="ECO:0000256" key="7">
    <source>
        <dbReference type="SAM" id="MobiDB-lite"/>
    </source>
</evidence>
<sequence>MTDDISPPAELAMHRAGSTNSQQRDGKGSPKKPARGFTFWAIIVALCITSLLAAFENTVVATSLPTIVEKLQIGNNYVWITNVFFLTGSAVQPLLGQIADIFGRRWLAVSIVAVFTIGSAISGAANNGGTLIAGRAIQGVGSGGINMISDIIVSDLVPLRERGNFIAIILAVYSIGTSLGPFIGGIIVEKTTWRWVFFITLPFGTAATVLLFLFLRVRSKRTTPRGALKHIDFVGNSVIILSSISLLFALTYAESPYPWPSWRILVALILGCCGFFVLLPAAQMSRFCQEPVIPPRLFISRTSTIIYINTFINSMMLYWVMFFLPVYFQSVFGSSPARTGVQMLPIVLVAVPGAVVAVIILARFGKYRVLHQVGFAVATLGVGLFVRFDSTTPIAEWVVFQVIAGLGSGMILNTLLPAFQAAHPEEDQAAATSSWAFIRSFGNIWGVAIQAAIFNNRVHRLLHVISDPTIREALQDGKAYEMGPRIFKAATSEQLRNEIADVYSGALKVVWAVGAGFGAIAFLLAFFEKEIKLRTELETEYGLEEEK</sequence>
<organism evidence="10 11">
    <name type="scientific">Zopfia rhizophila CBS 207.26</name>
    <dbReference type="NCBI Taxonomy" id="1314779"/>
    <lineage>
        <taxon>Eukaryota</taxon>
        <taxon>Fungi</taxon>
        <taxon>Dikarya</taxon>
        <taxon>Ascomycota</taxon>
        <taxon>Pezizomycotina</taxon>
        <taxon>Dothideomycetes</taxon>
        <taxon>Dothideomycetes incertae sedis</taxon>
        <taxon>Zopfiaceae</taxon>
        <taxon>Zopfia</taxon>
    </lineage>
</organism>
<feature type="transmembrane region" description="Helical" evidence="8">
    <location>
        <begin position="369"/>
        <end position="388"/>
    </location>
</feature>
<dbReference type="Proteomes" id="UP000800200">
    <property type="component" value="Unassembled WGS sequence"/>
</dbReference>
<dbReference type="GO" id="GO:0005886">
    <property type="term" value="C:plasma membrane"/>
    <property type="evidence" value="ECO:0007669"/>
    <property type="project" value="TreeGrafter"/>
</dbReference>
<dbReference type="GO" id="GO:0022857">
    <property type="term" value="F:transmembrane transporter activity"/>
    <property type="evidence" value="ECO:0007669"/>
    <property type="project" value="InterPro"/>
</dbReference>
<evidence type="ECO:0000259" key="9">
    <source>
        <dbReference type="PROSITE" id="PS50850"/>
    </source>
</evidence>
<feature type="region of interest" description="Disordered" evidence="7">
    <location>
        <begin position="13"/>
        <end position="32"/>
    </location>
</feature>
<evidence type="ECO:0000256" key="6">
    <source>
        <dbReference type="ARBA" id="ARBA00023180"/>
    </source>
</evidence>
<name>A0A6A6E2Q4_9PEZI</name>
<feature type="transmembrane region" description="Helical" evidence="8">
    <location>
        <begin position="394"/>
        <end position="416"/>
    </location>
</feature>
<comment type="subcellular location">
    <subcellularLocation>
        <location evidence="1">Membrane</location>
        <topology evidence="1">Multi-pass membrane protein</topology>
    </subcellularLocation>
</comment>
<feature type="transmembrane region" description="Helical" evidence="8">
    <location>
        <begin position="264"/>
        <end position="284"/>
    </location>
</feature>
<dbReference type="OrthoDB" id="10021397at2759"/>
<dbReference type="Pfam" id="PF07690">
    <property type="entry name" value="MFS_1"/>
    <property type="match status" value="1"/>
</dbReference>
<dbReference type="SUPFAM" id="SSF103473">
    <property type="entry name" value="MFS general substrate transporter"/>
    <property type="match status" value="1"/>
</dbReference>
<feature type="transmembrane region" description="Helical" evidence="8">
    <location>
        <begin position="193"/>
        <end position="213"/>
    </location>
</feature>
<feature type="transmembrane region" description="Helical" evidence="8">
    <location>
        <begin position="76"/>
        <end position="95"/>
    </location>
</feature>
<proteinExistence type="predicted"/>
<dbReference type="PROSITE" id="PS00216">
    <property type="entry name" value="SUGAR_TRANSPORT_1"/>
    <property type="match status" value="1"/>
</dbReference>
<feature type="transmembrane region" description="Helical" evidence="8">
    <location>
        <begin position="165"/>
        <end position="187"/>
    </location>
</feature>
<reference evidence="10" key="1">
    <citation type="journal article" date="2020" name="Stud. Mycol.">
        <title>101 Dothideomycetes genomes: a test case for predicting lifestyles and emergence of pathogens.</title>
        <authorList>
            <person name="Haridas S."/>
            <person name="Albert R."/>
            <person name="Binder M."/>
            <person name="Bloem J."/>
            <person name="Labutti K."/>
            <person name="Salamov A."/>
            <person name="Andreopoulos B."/>
            <person name="Baker S."/>
            <person name="Barry K."/>
            <person name="Bills G."/>
            <person name="Bluhm B."/>
            <person name="Cannon C."/>
            <person name="Castanera R."/>
            <person name="Culley D."/>
            <person name="Daum C."/>
            <person name="Ezra D."/>
            <person name="Gonzalez J."/>
            <person name="Henrissat B."/>
            <person name="Kuo A."/>
            <person name="Liang C."/>
            <person name="Lipzen A."/>
            <person name="Lutzoni F."/>
            <person name="Magnuson J."/>
            <person name="Mondo S."/>
            <person name="Nolan M."/>
            <person name="Ohm R."/>
            <person name="Pangilinan J."/>
            <person name="Park H.-J."/>
            <person name="Ramirez L."/>
            <person name="Alfaro M."/>
            <person name="Sun H."/>
            <person name="Tritt A."/>
            <person name="Yoshinaga Y."/>
            <person name="Zwiers L.-H."/>
            <person name="Turgeon B."/>
            <person name="Goodwin S."/>
            <person name="Spatafora J."/>
            <person name="Crous P."/>
            <person name="Grigoriev I."/>
        </authorList>
    </citation>
    <scope>NUCLEOTIDE SEQUENCE</scope>
    <source>
        <strain evidence="10">CBS 207.26</strain>
    </source>
</reference>
<evidence type="ECO:0000256" key="8">
    <source>
        <dbReference type="SAM" id="Phobius"/>
    </source>
</evidence>
<feature type="transmembrane region" description="Helical" evidence="8">
    <location>
        <begin position="233"/>
        <end position="252"/>
    </location>
</feature>
<evidence type="ECO:0000256" key="3">
    <source>
        <dbReference type="ARBA" id="ARBA00022692"/>
    </source>
</evidence>
<gene>
    <name evidence="10" type="ORF">K469DRAFT_707737</name>
</gene>
<evidence type="ECO:0000256" key="4">
    <source>
        <dbReference type="ARBA" id="ARBA00022989"/>
    </source>
</evidence>
<evidence type="ECO:0000256" key="2">
    <source>
        <dbReference type="ARBA" id="ARBA00022448"/>
    </source>
</evidence>
<feature type="transmembrane region" description="Helical" evidence="8">
    <location>
        <begin position="436"/>
        <end position="454"/>
    </location>
</feature>
<dbReference type="AlphaFoldDB" id="A0A6A6E2Q4"/>
<dbReference type="PROSITE" id="PS50850">
    <property type="entry name" value="MFS"/>
    <property type="match status" value="1"/>
</dbReference>
<dbReference type="PANTHER" id="PTHR23501">
    <property type="entry name" value="MAJOR FACILITATOR SUPERFAMILY"/>
    <property type="match status" value="1"/>
</dbReference>
<dbReference type="CDD" id="cd17502">
    <property type="entry name" value="MFS_Azr1_MDR_like"/>
    <property type="match status" value="1"/>
</dbReference>
<feature type="transmembrane region" description="Helical" evidence="8">
    <location>
        <begin position="509"/>
        <end position="527"/>
    </location>
</feature>
<evidence type="ECO:0000313" key="11">
    <source>
        <dbReference type="Proteomes" id="UP000800200"/>
    </source>
</evidence>
<dbReference type="EMBL" id="ML994633">
    <property type="protein sequence ID" value="KAF2185493.1"/>
    <property type="molecule type" value="Genomic_DNA"/>
</dbReference>
<evidence type="ECO:0000313" key="10">
    <source>
        <dbReference type="EMBL" id="KAF2185493.1"/>
    </source>
</evidence>
<dbReference type="InterPro" id="IPR036259">
    <property type="entry name" value="MFS_trans_sf"/>
</dbReference>
<dbReference type="Gene3D" id="1.20.1250.20">
    <property type="entry name" value="MFS general substrate transporter like domains"/>
    <property type="match status" value="1"/>
</dbReference>
<keyword evidence="4 8" id="KW-1133">Transmembrane helix</keyword>
<feature type="transmembrane region" description="Helical" evidence="8">
    <location>
        <begin position="305"/>
        <end position="328"/>
    </location>
</feature>
<dbReference type="PRINTS" id="PR01036">
    <property type="entry name" value="TCRTETB"/>
</dbReference>
<keyword evidence="5 8" id="KW-0472">Membrane</keyword>